<dbReference type="AlphaFoldDB" id="A0A0A9BYR8"/>
<proteinExistence type="predicted"/>
<organism evidence="2">
    <name type="scientific">Arundo donax</name>
    <name type="common">Giant reed</name>
    <name type="synonym">Donax arundinaceus</name>
    <dbReference type="NCBI Taxonomy" id="35708"/>
    <lineage>
        <taxon>Eukaryota</taxon>
        <taxon>Viridiplantae</taxon>
        <taxon>Streptophyta</taxon>
        <taxon>Embryophyta</taxon>
        <taxon>Tracheophyta</taxon>
        <taxon>Spermatophyta</taxon>
        <taxon>Magnoliopsida</taxon>
        <taxon>Liliopsida</taxon>
        <taxon>Poales</taxon>
        <taxon>Poaceae</taxon>
        <taxon>PACMAD clade</taxon>
        <taxon>Arundinoideae</taxon>
        <taxon>Arundineae</taxon>
        <taxon>Arundo</taxon>
    </lineage>
</organism>
<evidence type="ECO:0000313" key="2">
    <source>
        <dbReference type="EMBL" id="JAD69154.1"/>
    </source>
</evidence>
<reference evidence="2" key="1">
    <citation type="submission" date="2014-09" db="EMBL/GenBank/DDBJ databases">
        <authorList>
            <person name="Magalhaes I.L.F."/>
            <person name="Oliveira U."/>
            <person name="Santos F.R."/>
            <person name="Vidigal T.H.D.A."/>
            <person name="Brescovit A.D."/>
            <person name="Santos A.J."/>
        </authorList>
    </citation>
    <scope>NUCLEOTIDE SEQUENCE</scope>
    <source>
        <tissue evidence="2">Shoot tissue taken approximately 20 cm above the soil surface</tissue>
    </source>
</reference>
<reference evidence="2" key="2">
    <citation type="journal article" date="2015" name="Data Brief">
        <title>Shoot transcriptome of the giant reed, Arundo donax.</title>
        <authorList>
            <person name="Barrero R.A."/>
            <person name="Guerrero F.D."/>
            <person name="Moolhuijzen P."/>
            <person name="Goolsby J.A."/>
            <person name="Tidwell J."/>
            <person name="Bellgard S.E."/>
            <person name="Bellgard M.I."/>
        </authorList>
    </citation>
    <scope>NUCLEOTIDE SEQUENCE</scope>
    <source>
        <tissue evidence="2">Shoot tissue taken approximately 20 cm above the soil surface</tissue>
    </source>
</reference>
<sequence length="36" mass="3741">MPNGAAGRRRGRGGGARPTSCCKSECHQRTQAPNDG</sequence>
<feature type="region of interest" description="Disordered" evidence="1">
    <location>
        <begin position="1"/>
        <end position="36"/>
    </location>
</feature>
<name>A0A0A9BYR8_ARUDO</name>
<protein>
    <submittedName>
        <fullName evidence="2">Uncharacterized protein</fullName>
    </submittedName>
</protein>
<accession>A0A0A9BYR8</accession>
<dbReference type="EMBL" id="GBRH01228741">
    <property type="protein sequence ID" value="JAD69154.1"/>
    <property type="molecule type" value="Transcribed_RNA"/>
</dbReference>
<evidence type="ECO:0000256" key="1">
    <source>
        <dbReference type="SAM" id="MobiDB-lite"/>
    </source>
</evidence>